<evidence type="ECO:0000256" key="6">
    <source>
        <dbReference type="ARBA" id="ARBA00023027"/>
    </source>
</evidence>
<dbReference type="AlphaFoldDB" id="A0A2X4ZP08"/>
<dbReference type="EC" id="1.1.1.261" evidence="10"/>
<dbReference type="Pfam" id="PF13685">
    <property type="entry name" value="Fe-ADH_2"/>
    <property type="match status" value="1"/>
</dbReference>
<sequence length="391" mass="42684">MKLEEMISEIELAAKDCECGNAHNKITIETMTVGDDAFEKCAAFIVMKKYKRVLMIADVRTYAAAGEKLHSIFVEKEIEHAICLIEPNVNGDVVADEVSIVQAMLELDADVDAIIAVGSGTIHDIARFCGAKTSKPFISIPTAASVDGFTSLGAPIIVRGMKKTFQTVSPIALFADINVLINAPKEMTAAGFGDMLAKFTSLADWNFGHLHAGEPFCRLSASITEEALRDCVEKIEQIATGEEEGIGSLITALIQSGLAMLIFGQSHPASGGEHHLSHYWEMEFLQKNQPQVLHGAKVGVSSIILAKLYKQWFGSESNIPEGLKERAAKVAAIVENIPDADRLKSWLEKVSGPTTPLELGISSELVERSLKEAYLLRDRSTMLKYFNVEMR</sequence>
<evidence type="ECO:0000256" key="3">
    <source>
        <dbReference type="ARBA" id="ARBA00022723"/>
    </source>
</evidence>
<protein>
    <submittedName>
        <fullName evidence="10">AraM</fullName>
        <ecNumber evidence="10">1.1.1.261</ecNumber>
    </submittedName>
</protein>
<evidence type="ECO:0000256" key="7">
    <source>
        <dbReference type="ARBA" id="ARBA00023098"/>
    </source>
</evidence>
<dbReference type="InterPro" id="IPR032837">
    <property type="entry name" value="G1PDH"/>
</dbReference>
<evidence type="ECO:0000256" key="5">
    <source>
        <dbReference type="ARBA" id="ARBA00023002"/>
    </source>
</evidence>
<reference evidence="10 11" key="1">
    <citation type="submission" date="2018-06" db="EMBL/GenBank/DDBJ databases">
        <authorList>
            <consortium name="Pathogen Informatics"/>
            <person name="Doyle S."/>
        </authorList>
    </citation>
    <scope>NUCLEOTIDE SEQUENCE [LARGE SCALE GENOMIC DNA]</scope>
    <source>
        <strain evidence="10 11">NCTC4824</strain>
    </source>
</reference>
<dbReference type="Gene3D" id="1.20.1090.10">
    <property type="entry name" value="Dehydroquinate synthase-like - alpha domain"/>
    <property type="match status" value="1"/>
</dbReference>
<evidence type="ECO:0000256" key="2">
    <source>
        <dbReference type="ARBA" id="ARBA00022516"/>
    </source>
</evidence>
<keyword evidence="1" id="KW-0963">Cytoplasm</keyword>
<dbReference type="EMBL" id="LS483476">
    <property type="protein sequence ID" value="SQI62144.1"/>
    <property type="molecule type" value="Genomic_DNA"/>
</dbReference>
<dbReference type="GO" id="GO:0008654">
    <property type="term" value="P:phospholipid biosynthetic process"/>
    <property type="evidence" value="ECO:0007669"/>
    <property type="project" value="UniProtKB-KW"/>
</dbReference>
<keyword evidence="5 10" id="KW-0560">Oxidoreductase</keyword>
<dbReference type="CDD" id="cd08175">
    <property type="entry name" value="G1PDH"/>
    <property type="match status" value="1"/>
</dbReference>
<keyword evidence="11" id="KW-1185">Reference proteome</keyword>
<keyword evidence="7" id="KW-0443">Lipid metabolism</keyword>
<dbReference type="Proteomes" id="UP000249134">
    <property type="component" value="Chromosome 1"/>
</dbReference>
<proteinExistence type="predicted"/>
<name>A0A2X4ZP08_LEDLE</name>
<dbReference type="GO" id="GO:0050492">
    <property type="term" value="F:glycerol-1-phosphate dehydrogenase [NAD(P)+] activity"/>
    <property type="evidence" value="ECO:0007669"/>
    <property type="project" value="UniProtKB-EC"/>
</dbReference>
<evidence type="ECO:0000256" key="4">
    <source>
        <dbReference type="ARBA" id="ARBA00022857"/>
    </source>
</evidence>
<keyword evidence="4" id="KW-0521">NADP</keyword>
<dbReference type="KEGG" id="blen:NCTC4824_03619"/>
<keyword evidence="6" id="KW-0520">NAD</keyword>
<dbReference type="SUPFAM" id="SSF56796">
    <property type="entry name" value="Dehydroquinate synthase-like"/>
    <property type="match status" value="1"/>
</dbReference>
<evidence type="ECO:0000256" key="9">
    <source>
        <dbReference type="ARBA" id="ARBA00023264"/>
    </source>
</evidence>
<accession>A0A2X4ZP08</accession>
<dbReference type="Gene3D" id="3.40.50.1970">
    <property type="match status" value="1"/>
</dbReference>
<evidence type="ECO:0000313" key="10">
    <source>
        <dbReference type="EMBL" id="SQI62144.1"/>
    </source>
</evidence>
<dbReference type="PANTHER" id="PTHR43616">
    <property type="entry name" value="GLYCEROL DEHYDROGENASE"/>
    <property type="match status" value="1"/>
</dbReference>
<dbReference type="PANTHER" id="PTHR43616:SF5">
    <property type="entry name" value="GLYCEROL DEHYDROGENASE 1"/>
    <property type="match status" value="1"/>
</dbReference>
<dbReference type="InterPro" id="IPR016205">
    <property type="entry name" value="Glycerol_DH"/>
</dbReference>
<keyword evidence="9" id="KW-1208">Phospholipid metabolism</keyword>
<evidence type="ECO:0000256" key="8">
    <source>
        <dbReference type="ARBA" id="ARBA00023209"/>
    </source>
</evidence>
<organism evidence="10 11">
    <name type="scientific">Lederbergia lenta</name>
    <name type="common">Bacillus lentus</name>
    <dbReference type="NCBI Taxonomy" id="1467"/>
    <lineage>
        <taxon>Bacteria</taxon>
        <taxon>Bacillati</taxon>
        <taxon>Bacillota</taxon>
        <taxon>Bacilli</taxon>
        <taxon>Bacillales</taxon>
        <taxon>Bacillaceae</taxon>
        <taxon>Lederbergia</taxon>
    </lineage>
</organism>
<keyword evidence="8" id="KW-0594">Phospholipid biosynthesis</keyword>
<dbReference type="STRING" id="1348624.GCA_001591545_02163"/>
<evidence type="ECO:0000256" key="1">
    <source>
        <dbReference type="ARBA" id="ARBA00022490"/>
    </source>
</evidence>
<dbReference type="GO" id="GO:0046872">
    <property type="term" value="F:metal ion binding"/>
    <property type="evidence" value="ECO:0007669"/>
    <property type="project" value="UniProtKB-KW"/>
</dbReference>
<evidence type="ECO:0000313" key="11">
    <source>
        <dbReference type="Proteomes" id="UP000249134"/>
    </source>
</evidence>
<keyword evidence="2" id="KW-0444">Lipid biosynthesis</keyword>
<dbReference type="RefSeq" id="WP_231955847.1">
    <property type="nucleotide sequence ID" value="NZ_CBCSGM010000003.1"/>
</dbReference>
<gene>
    <name evidence="10" type="primary">araM</name>
    <name evidence="10" type="ORF">NCTC4824_03619</name>
</gene>
<keyword evidence="3" id="KW-0479">Metal-binding</keyword>